<accession>A0A837ZYN9</accession>
<gene>
    <name evidence="4" type="ORF">H0B56_07200</name>
</gene>
<dbReference type="RefSeq" id="WP_180892132.1">
    <property type="nucleotide sequence ID" value="NZ_JACCKD010000002.1"/>
</dbReference>
<feature type="domain" description="AMP-binding enzyme C-terminal" evidence="3">
    <location>
        <begin position="464"/>
        <end position="540"/>
    </location>
</feature>
<dbReference type="SUPFAM" id="SSF56801">
    <property type="entry name" value="Acetyl-CoA synthetase-like"/>
    <property type="match status" value="1"/>
</dbReference>
<dbReference type="InterPro" id="IPR000873">
    <property type="entry name" value="AMP-dep_synth/lig_dom"/>
</dbReference>
<keyword evidence="5" id="KW-1185">Reference proteome</keyword>
<name>A0A837ZYN9_9PSEU</name>
<dbReference type="GO" id="GO:0016878">
    <property type="term" value="F:acid-thiol ligase activity"/>
    <property type="evidence" value="ECO:0007669"/>
    <property type="project" value="UniProtKB-ARBA"/>
</dbReference>
<dbReference type="InterPro" id="IPR045851">
    <property type="entry name" value="AMP-bd_C_sf"/>
</dbReference>
<reference evidence="4 5" key="1">
    <citation type="submission" date="2020-07" db="EMBL/GenBank/DDBJ databases">
        <title>Genome of Haloechinothrix sp.</title>
        <authorList>
            <person name="Tang S.-K."/>
            <person name="Yang L."/>
            <person name="Zhu W.-Y."/>
        </authorList>
    </citation>
    <scope>NUCLEOTIDE SEQUENCE [LARGE SCALE GENOMIC DNA]</scope>
    <source>
        <strain evidence="4 5">YIM 98757</strain>
    </source>
</reference>
<dbReference type="PROSITE" id="PS00455">
    <property type="entry name" value="AMP_BINDING"/>
    <property type="match status" value="1"/>
</dbReference>
<dbReference type="Gene3D" id="2.30.38.10">
    <property type="entry name" value="Luciferase, Domain 3"/>
    <property type="match status" value="1"/>
</dbReference>
<dbReference type="InterPro" id="IPR020845">
    <property type="entry name" value="AMP-binding_CS"/>
</dbReference>
<dbReference type="AlphaFoldDB" id="A0A837ZYN9"/>
<dbReference type="InterPro" id="IPR025110">
    <property type="entry name" value="AMP-bd_C"/>
</dbReference>
<feature type="domain" description="AMP-dependent synthetase/ligase" evidence="2">
    <location>
        <begin position="40"/>
        <end position="413"/>
    </location>
</feature>
<dbReference type="Proteomes" id="UP000582974">
    <property type="component" value="Unassembled WGS sequence"/>
</dbReference>
<sequence>MSETRVRPTSSGIVPWPAGAVARYEARGYWEGRSFGAHLAEAARASPEATCLVDGERRMTYRELLARADGAAVRMNELGLRADDRLVVRLPNCWEFVVVTVACFRAGIVPVWTLMEHGRHELAAIAAHAEARALVVPDVHKGIEQQELAREVVGDVPSLEHVFVKGSDTAPGSIDLGALCEPAADGGASSTDLDMAAPGGDAVATLLLSGGTTGTPKLIARTGNDLAYMIRRVAELCEFGPDTTYLAVLPVGHGFVNTGPGILGTLLAGGRVVLAGSPAPEVALPAIERERVTVTSAVPAVVQRWLDSHDEDPCHDLSSLRLLQVGASRLDPAVASRIGPGIGCTLQQVFGMGEGLLCLTRPDDPADVINHTQGRPISPDDEIRIVDDDGLPVPPGEPGALLTRGPYTIRGYYRSTDLDARAFVGDGWYRTGDIVRQTPEGNLIVAGREKDVINRGGEKISAEEIEAFACRVDGVRHAAAVAMPHEELGEAVCLFVVAEPGKRVRLDDVHAVLSAAGAARFKFPERLVLVPSLPLTGVGKVDKKALRAAIGAGRYDSSSILASR</sequence>
<dbReference type="Pfam" id="PF00501">
    <property type="entry name" value="AMP-binding"/>
    <property type="match status" value="1"/>
</dbReference>
<dbReference type="Gene3D" id="3.30.300.30">
    <property type="match status" value="1"/>
</dbReference>
<proteinExistence type="predicted"/>
<dbReference type="InterPro" id="IPR050237">
    <property type="entry name" value="ATP-dep_AMP-bd_enzyme"/>
</dbReference>
<evidence type="ECO:0000259" key="3">
    <source>
        <dbReference type="Pfam" id="PF13193"/>
    </source>
</evidence>
<comment type="caution">
    <text evidence="4">The sequence shown here is derived from an EMBL/GenBank/DDBJ whole genome shotgun (WGS) entry which is preliminary data.</text>
</comment>
<evidence type="ECO:0000256" key="1">
    <source>
        <dbReference type="ARBA" id="ARBA00022598"/>
    </source>
</evidence>
<dbReference type="PANTHER" id="PTHR43767:SF1">
    <property type="entry name" value="NONRIBOSOMAL PEPTIDE SYNTHASE PES1 (EUROFUNG)-RELATED"/>
    <property type="match status" value="1"/>
</dbReference>
<dbReference type="Gene3D" id="3.40.50.980">
    <property type="match status" value="2"/>
</dbReference>
<keyword evidence="1" id="KW-0436">Ligase</keyword>
<dbReference type="PANTHER" id="PTHR43767">
    <property type="entry name" value="LONG-CHAIN-FATTY-ACID--COA LIGASE"/>
    <property type="match status" value="1"/>
</dbReference>
<organism evidence="4 5">
    <name type="scientific">Haloechinothrix aidingensis</name>
    <dbReference type="NCBI Taxonomy" id="2752311"/>
    <lineage>
        <taxon>Bacteria</taxon>
        <taxon>Bacillati</taxon>
        <taxon>Actinomycetota</taxon>
        <taxon>Actinomycetes</taxon>
        <taxon>Pseudonocardiales</taxon>
        <taxon>Pseudonocardiaceae</taxon>
        <taxon>Haloechinothrix</taxon>
    </lineage>
</organism>
<dbReference type="FunFam" id="2.30.38.10:FF:000003">
    <property type="entry name" value="Vibriobactin-specific 2,3-dihydroxybenzoate-AMP ligase"/>
    <property type="match status" value="1"/>
</dbReference>
<evidence type="ECO:0000313" key="5">
    <source>
        <dbReference type="Proteomes" id="UP000582974"/>
    </source>
</evidence>
<evidence type="ECO:0000313" key="4">
    <source>
        <dbReference type="EMBL" id="MBA0125324.1"/>
    </source>
</evidence>
<evidence type="ECO:0000259" key="2">
    <source>
        <dbReference type="Pfam" id="PF00501"/>
    </source>
</evidence>
<dbReference type="EMBL" id="JACCKD010000002">
    <property type="protein sequence ID" value="MBA0125324.1"/>
    <property type="molecule type" value="Genomic_DNA"/>
</dbReference>
<dbReference type="Pfam" id="PF13193">
    <property type="entry name" value="AMP-binding_C"/>
    <property type="match status" value="1"/>
</dbReference>
<protein>
    <submittedName>
        <fullName evidence="4">AMP-binding protein</fullName>
    </submittedName>
</protein>